<evidence type="ECO:0000256" key="2">
    <source>
        <dbReference type="SAM" id="Phobius"/>
    </source>
</evidence>
<keyword evidence="2" id="KW-0812">Transmembrane</keyword>
<organism evidence="3 4">
    <name type="scientific">Bombiscardovia coagulans</name>
    <dbReference type="NCBI Taxonomy" id="686666"/>
    <lineage>
        <taxon>Bacteria</taxon>
        <taxon>Bacillati</taxon>
        <taxon>Actinomycetota</taxon>
        <taxon>Actinomycetes</taxon>
        <taxon>Bifidobacteriales</taxon>
        <taxon>Bifidobacteriaceae</taxon>
        <taxon>Bombiscardovia</taxon>
    </lineage>
</organism>
<keyword evidence="2" id="KW-1133">Transmembrane helix</keyword>
<keyword evidence="4" id="KW-1185">Reference proteome</keyword>
<feature type="region of interest" description="Disordered" evidence="1">
    <location>
        <begin position="1"/>
        <end position="24"/>
    </location>
</feature>
<evidence type="ECO:0000256" key="1">
    <source>
        <dbReference type="SAM" id="MobiDB-lite"/>
    </source>
</evidence>
<gene>
    <name evidence="3" type="ORF">BOCO_1378</name>
</gene>
<sequence length="326" mass="36133">MTAKKSTPTRSRTSAAQSKRAKTKNVRSLHQRWLHLPLAQRIETVLASLVAIILVLALIITGLKFLGYQVHVSDVRQHQDQSDHIYGFNPGEIITDSHFFDTTSMNEDDVQVFLNQKGVQCTAQTTKDSEPCLKNYKVDTPSKPADDLCDAYQGSTNQSAAAIIDGAARSCGVSQKVLLTMLQKEQHLVSAVSPTHIQYKAAMGLSCPDDASCDPQYAGFFNQVYGAAQRYRYYQKHMDNYQFKPGRINQVRYSPDASCGSSDVYIENVATALLYIYTPYQPNTAALRAGTGEGDSCSAYGNRNFAIIYNGWFNQTQSQNTGSQHQ</sequence>
<reference evidence="3 4" key="1">
    <citation type="journal article" date="2017" name="BMC Genomics">
        <title>Comparative genomic and phylogenomic analyses of the Bifidobacteriaceae family.</title>
        <authorList>
            <person name="Lugli G.A."/>
            <person name="Milani C."/>
            <person name="Turroni F."/>
            <person name="Duranti S."/>
            <person name="Mancabelli L."/>
            <person name="Mangifesta M."/>
            <person name="Ferrario C."/>
            <person name="Modesto M."/>
            <person name="Mattarelli P."/>
            <person name="Jiri K."/>
            <person name="van Sinderen D."/>
            <person name="Ventura M."/>
        </authorList>
    </citation>
    <scope>NUCLEOTIDE SEQUENCE [LARGE SCALE GENOMIC DNA]</scope>
    <source>
        <strain evidence="3 4">DSM 22924</strain>
    </source>
</reference>
<accession>A0A261EPA3</accession>
<evidence type="ECO:0000313" key="4">
    <source>
        <dbReference type="Proteomes" id="UP000216004"/>
    </source>
</evidence>
<keyword evidence="2" id="KW-0472">Membrane</keyword>
<dbReference type="EMBL" id="MWWS01000009">
    <property type="protein sequence ID" value="OZG48682.1"/>
    <property type="molecule type" value="Genomic_DNA"/>
</dbReference>
<proteinExistence type="predicted"/>
<evidence type="ECO:0000313" key="3">
    <source>
        <dbReference type="EMBL" id="OZG48682.1"/>
    </source>
</evidence>
<comment type="caution">
    <text evidence="3">The sequence shown here is derived from an EMBL/GenBank/DDBJ whole genome shotgun (WGS) entry which is preliminary data.</text>
</comment>
<dbReference type="AlphaFoldDB" id="A0A261EPA3"/>
<feature type="transmembrane region" description="Helical" evidence="2">
    <location>
        <begin position="45"/>
        <end position="66"/>
    </location>
</feature>
<dbReference type="RefSeq" id="WP_244568784.1">
    <property type="nucleotide sequence ID" value="NZ_MWWS01000009.1"/>
</dbReference>
<feature type="compositionally biased region" description="Polar residues" evidence="1">
    <location>
        <begin position="1"/>
        <end position="17"/>
    </location>
</feature>
<dbReference type="Proteomes" id="UP000216004">
    <property type="component" value="Unassembled WGS sequence"/>
</dbReference>
<protein>
    <submittedName>
        <fullName evidence="3">Hemagglutinin</fullName>
    </submittedName>
</protein>
<name>A0A261EPA3_9BIFI</name>